<gene>
    <name evidence="8" type="ORF">FIC82_007710</name>
</gene>
<dbReference type="GO" id="GO:0016757">
    <property type="term" value="F:glycosyltransferase activity"/>
    <property type="evidence" value="ECO:0007669"/>
    <property type="project" value="UniProtKB-KW"/>
</dbReference>
<comment type="similarity">
    <text evidence="2">Belongs to the glycosyltransferase 2 family.</text>
</comment>
<evidence type="ECO:0000313" key="8">
    <source>
        <dbReference type="EMBL" id="QJW36103.1"/>
    </source>
</evidence>
<feature type="compositionally biased region" description="Low complexity" evidence="5">
    <location>
        <begin position="1"/>
        <end position="16"/>
    </location>
</feature>
<name>A0A6M5UFX8_9MICO</name>
<keyword evidence="9" id="KW-1185">Reference proteome</keyword>
<dbReference type="PANTHER" id="PTHR43179:SF12">
    <property type="entry name" value="GALACTOFURANOSYLTRANSFERASE GLFT2"/>
    <property type="match status" value="1"/>
</dbReference>
<evidence type="ECO:0000259" key="7">
    <source>
        <dbReference type="Pfam" id="PF19320"/>
    </source>
</evidence>
<dbReference type="Pfam" id="PF13641">
    <property type="entry name" value="Glyco_tranf_2_3"/>
    <property type="match status" value="1"/>
</dbReference>
<dbReference type="Proteomes" id="UP000451354">
    <property type="component" value="Chromosome"/>
</dbReference>
<dbReference type="AlphaFoldDB" id="A0A6M5UFX8"/>
<sequence>MTSPSATTSNPSAGSPQEAQGNTIQRVHFGPATDAAVGLYVKTAHGDAELSRTSATLPPHARLTTETYFGRIPAAYLQRWTTARSLRISLTVTGRGLVSVVANGTAPTSRPVEVREVAFDTPTDVVFDVALDKYLDGGYLWLEAQAGDDSLTLADVRVVAGSPAQDRPTSVVICTYNRPADCLATLDSLSRDPEVLEVVETVYVVDQGTSRVTDQPGFGDVRSRFGDRLQVIEQRNLGGAGGFTRGLFEITGKKSEEHANVLFMDDDIVLEPETVLRMTAFANHAIRPMIVGGQMLYLYQPTRLHTNAETVNLHALRAGLPVDEKSHDVNLLQRLPRKWMDAGYNAWWSCLIPAEVVREIGFPLPMFFQWDDIEYGVRARQHGIPTTTLPGAGVWHADFSLKDWDDWSRYFSHRNSLITAALHSDAVPADVTKTLGKQFARYIAGHQYGMTATLIKAIDDFLAGPSVLADGGEQALKDVLALRKEYPDTIRRTPEDLADAGLDAVPTVKLEGTPSLPSLVLAKRLASQALGHTRGAANITAGDSQWWHTALFRQVVVTDASQDAFRVRTYDPKAVRQLSRDASAALWRLRRQGAAARDAWRDALPRLTSRESWERLYASGD</sequence>
<organism evidence="8 9">
    <name type="scientific">Cellulosimicrobium protaetiae</name>
    <dbReference type="NCBI Taxonomy" id="2587808"/>
    <lineage>
        <taxon>Bacteria</taxon>
        <taxon>Bacillati</taxon>
        <taxon>Actinomycetota</taxon>
        <taxon>Actinomycetes</taxon>
        <taxon>Micrococcales</taxon>
        <taxon>Promicromonosporaceae</taxon>
        <taxon>Cellulosimicrobium</taxon>
    </lineage>
</organism>
<evidence type="ECO:0000256" key="2">
    <source>
        <dbReference type="ARBA" id="ARBA00006739"/>
    </source>
</evidence>
<proteinExistence type="inferred from homology"/>
<dbReference type="InterPro" id="IPR029044">
    <property type="entry name" value="Nucleotide-diphossugar_trans"/>
</dbReference>
<comment type="pathway">
    <text evidence="1">Cell wall biogenesis; cell wall polysaccharide biosynthesis.</text>
</comment>
<feature type="region of interest" description="Disordered" evidence="5">
    <location>
        <begin position="1"/>
        <end position="20"/>
    </location>
</feature>
<dbReference type="EMBL" id="CP052757">
    <property type="protein sequence ID" value="QJW36103.1"/>
    <property type="molecule type" value="Genomic_DNA"/>
</dbReference>
<evidence type="ECO:0000256" key="5">
    <source>
        <dbReference type="SAM" id="MobiDB-lite"/>
    </source>
</evidence>
<dbReference type="Pfam" id="PF17994">
    <property type="entry name" value="Glft2_N"/>
    <property type="match status" value="1"/>
</dbReference>
<keyword evidence="3" id="KW-0328">Glycosyltransferase</keyword>
<accession>A0A6M5UFX8</accession>
<dbReference type="InterPro" id="IPR045699">
    <property type="entry name" value="GlfT2_C"/>
</dbReference>
<dbReference type="Pfam" id="PF19320">
    <property type="entry name" value="GlfT2_domain3"/>
    <property type="match status" value="1"/>
</dbReference>
<evidence type="ECO:0000256" key="3">
    <source>
        <dbReference type="ARBA" id="ARBA00022676"/>
    </source>
</evidence>
<feature type="domain" description="Galactofuranosyltransferase GlfT2 N-terminal" evidence="6">
    <location>
        <begin position="42"/>
        <end position="149"/>
    </location>
</feature>
<evidence type="ECO:0000259" key="6">
    <source>
        <dbReference type="Pfam" id="PF17994"/>
    </source>
</evidence>
<keyword evidence="4" id="KW-0808">Transferase</keyword>
<dbReference type="Gene3D" id="3.90.550.60">
    <property type="match status" value="1"/>
</dbReference>
<evidence type="ECO:0000256" key="4">
    <source>
        <dbReference type="ARBA" id="ARBA00022679"/>
    </source>
</evidence>
<evidence type="ECO:0000256" key="1">
    <source>
        <dbReference type="ARBA" id="ARBA00004776"/>
    </source>
</evidence>
<dbReference type="OrthoDB" id="3225550at2"/>
<evidence type="ECO:0000313" key="9">
    <source>
        <dbReference type="Proteomes" id="UP000451354"/>
    </source>
</evidence>
<dbReference type="SUPFAM" id="SSF53448">
    <property type="entry name" value="Nucleotide-diphospho-sugar transferases"/>
    <property type="match status" value="1"/>
</dbReference>
<dbReference type="InterPro" id="IPR040492">
    <property type="entry name" value="GlfT2_N"/>
</dbReference>
<dbReference type="KEGG" id="cprt:FIC82_007710"/>
<dbReference type="RefSeq" id="WP_154798158.1">
    <property type="nucleotide sequence ID" value="NZ_CP052757.1"/>
</dbReference>
<reference evidence="8 9" key="1">
    <citation type="journal article" date="2022" name="Int. J. Syst. Evol. Microbiol.">
        <title>Cellulosimicrobium protaetiae sp. nov., isolated from the gut of the larva of Protaetia brevitarsis seulensis.</title>
        <authorList>
            <person name="Le Han H."/>
            <person name="Nguyen T.T.H."/>
            <person name="Li Z."/>
            <person name="Shin N.R."/>
            <person name="Kim S.G."/>
        </authorList>
    </citation>
    <scope>NUCLEOTIDE SEQUENCE [LARGE SCALE GENOMIC DNA]</scope>
    <source>
        <strain evidence="8 9">BI34</strain>
    </source>
</reference>
<protein>
    <submittedName>
        <fullName evidence="8">Glycosyltransferase</fullName>
    </submittedName>
</protein>
<dbReference type="PANTHER" id="PTHR43179">
    <property type="entry name" value="RHAMNOSYLTRANSFERASE WBBL"/>
    <property type="match status" value="1"/>
</dbReference>
<feature type="domain" description="Galactofuranosyltransferase-2 C-terminal" evidence="7">
    <location>
        <begin position="436"/>
        <end position="618"/>
    </location>
</feature>